<dbReference type="EMBL" id="JAVIJP010000019">
    <property type="protein sequence ID" value="KAL3638452.1"/>
    <property type="molecule type" value="Genomic_DNA"/>
</dbReference>
<dbReference type="InterPro" id="IPR055261">
    <property type="entry name" value="PI_transfer_N"/>
</dbReference>
<proteinExistence type="predicted"/>
<gene>
    <name evidence="2" type="ORF">CASFOL_017823</name>
</gene>
<feature type="domain" description="Phosphatidylinositol transfer protein N-terminal" evidence="1">
    <location>
        <begin position="176"/>
        <end position="242"/>
    </location>
</feature>
<reference evidence="3" key="1">
    <citation type="journal article" date="2024" name="IScience">
        <title>Strigolactones Initiate the Formation of Haustorium-like Structures in Castilleja.</title>
        <authorList>
            <person name="Buerger M."/>
            <person name="Peterson D."/>
            <person name="Chory J."/>
        </authorList>
    </citation>
    <scope>NUCLEOTIDE SEQUENCE [LARGE SCALE GENOMIC DNA]</scope>
</reference>
<protein>
    <recommendedName>
        <fullName evidence="1">Phosphatidylinositol transfer protein N-terminal domain-containing protein</fullName>
    </recommendedName>
</protein>
<dbReference type="PANTHER" id="PTHR47858:SF2">
    <property type="entry name" value="HALOACID DEHALOGENASE-LIKE HYDROLASE (HAD) SUPERFAMILY PROTEIN"/>
    <property type="match status" value="1"/>
</dbReference>
<comment type="caution">
    <text evidence="2">The sequence shown here is derived from an EMBL/GenBank/DDBJ whole genome shotgun (WGS) entry which is preliminary data.</text>
</comment>
<dbReference type="PANTHER" id="PTHR47858">
    <property type="entry name" value="HALOACID DEHALOGENASE-LIKE HYDROLASE (HAD) SUPERFAMILY PROTEIN"/>
    <property type="match status" value="1"/>
</dbReference>
<dbReference type="Gene3D" id="3.30.530.20">
    <property type="match status" value="1"/>
</dbReference>
<dbReference type="InterPro" id="IPR023393">
    <property type="entry name" value="START-like_dom_sf"/>
</dbReference>
<dbReference type="Pfam" id="PF02121">
    <property type="entry name" value="IP_trans"/>
    <property type="match status" value="1"/>
</dbReference>
<dbReference type="Proteomes" id="UP001632038">
    <property type="component" value="Unassembled WGS sequence"/>
</dbReference>
<dbReference type="AlphaFoldDB" id="A0ABD3D9T8"/>
<name>A0ABD3D9T8_9LAMI</name>
<organism evidence="2 3">
    <name type="scientific">Castilleja foliolosa</name>
    <dbReference type="NCBI Taxonomy" id="1961234"/>
    <lineage>
        <taxon>Eukaryota</taxon>
        <taxon>Viridiplantae</taxon>
        <taxon>Streptophyta</taxon>
        <taxon>Embryophyta</taxon>
        <taxon>Tracheophyta</taxon>
        <taxon>Spermatophyta</taxon>
        <taxon>Magnoliopsida</taxon>
        <taxon>eudicotyledons</taxon>
        <taxon>Gunneridae</taxon>
        <taxon>Pentapetalae</taxon>
        <taxon>asterids</taxon>
        <taxon>lamiids</taxon>
        <taxon>Lamiales</taxon>
        <taxon>Orobanchaceae</taxon>
        <taxon>Pedicularideae</taxon>
        <taxon>Castillejinae</taxon>
        <taxon>Castilleja</taxon>
    </lineage>
</organism>
<keyword evidence="3" id="KW-1185">Reference proteome</keyword>
<evidence type="ECO:0000313" key="2">
    <source>
        <dbReference type="EMBL" id="KAL3638452.1"/>
    </source>
</evidence>
<sequence length="336" mass="38475">MAMEIRRTTWAKIRKEYSDLTARSFRLLVKYKKRDLRYANGGGSGDIAFIELGVDEKFGKCSKEGIHYSELEMYRCSGLMGKSLLEFQSNKGDVLPPHKFGTLDVVVLKPNKSDLGSPLLGQGVVYRIKNHLLLLPLMIFGDGVFNELVWELLGFCRPLRSVADLDGIRRMVYSRKQQDQCYPVMTAYKLVTIDVPYWGFGSRLEQALLAALFLESHRNCFSWIDEWSGLTLDLMRELEKQSDSSLNQKLSRNCVMLSTKLKFSEVIGAEYGEEFETFRPEGPLKIDVDFLNDRMEDGFLQRIRYAMKPDEAYGLIFSWDNVVVTSLDEGNTDSTK</sequence>
<evidence type="ECO:0000259" key="1">
    <source>
        <dbReference type="Pfam" id="PF02121"/>
    </source>
</evidence>
<evidence type="ECO:0000313" key="3">
    <source>
        <dbReference type="Proteomes" id="UP001632038"/>
    </source>
</evidence>
<dbReference type="SUPFAM" id="SSF55961">
    <property type="entry name" value="Bet v1-like"/>
    <property type="match status" value="1"/>
</dbReference>
<accession>A0ABD3D9T8</accession>
<dbReference type="Gene3D" id="2.40.30.270">
    <property type="match status" value="1"/>
</dbReference>